<dbReference type="Proteomes" id="UP000799438">
    <property type="component" value="Unassembled WGS sequence"/>
</dbReference>
<dbReference type="RefSeq" id="XP_033401106.1">
    <property type="nucleotide sequence ID" value="XM_033539832.1"/>
</dbReference>
<feature type="region of interest" description="Disordered" evidence="1">
    <location>
        <begin position="332"/>
        <end position="373"/>
    </location>
</feature>
<feature type="compositionally biased region" description="Basic and acidic residues" evidence="1">
    <location>
        <begin position="270"/>
        <end position="282"/>
    </location>
</feature>
<organism evidence="2 3">
    <name type="scientific">Aplosporella prunicola CBS 121167</name>
    <dbReference type="NCBI Taxonomy" id="1176127"/>
    <lineage>
        <taxon>Eukaryota</taxon>
        <taxon>Fungi</taxon>
        <taxon>Dikarya</taxon>
        <taxon>Ascomycota</taxon>
        <taxon>Pezizomycotina</taxon>
        <taxon>Dothideomycetes</taxon>
        <taxon>Dothideomycetes incertae sedis</taxon>
        <taxon>Botryosphaeriales</taxon>
        <taxon>Aplosporellaceae</taxon>
        <taxon>Aplosporella</taxon>
    </lineage>
</organism>
<feature type="compositionally biased region" description="Polar residues" evidence="1">
    <location>
        <begin position="334"/>
        <end position="345"/>
    </location>
</feature>
<proteinExistence type="predicted"/>
<gene>
    <name evidence="2" type="ORF">K452DRAFT_283754</name>
</gene>
<feature type="compositionally biased region" description="Low complexity" evidence="1">
    <location>
        <begin position="136"/>
        <end position="151"/>
    </location>
</feature>
<keyword evidence="3" id="KW-1185">Reference proteome</keyword>
<feature type="region of interest" description="Disordered" evidence="1">
    <location>
        <begin position="105"/>
        <end position="124"/>
    </location>
</feature>
<feature type="compositionally biased region" description="Basic and acidic residues" evidence="1">
    <location>
        <begin position="298"/>
        <end position="307"/>
    </location>
</feature>
<feature type="compositionally biased region" description="Basic and acidic residues" evidence="1">
    <location>
        <begin position="214"/>
        <end position="232"/>
    </location>
</feature>
<name>A0A6A6BQ75_9PEZI</name>
<feature type="region of interest" description="Disordered" evidence="1">
    <location>
        <begin position="134"/>
        <end position="155"/>
    </location>
</feature>
<protein>
    <recommendedName>
        <fullName evidence="4">Peroxin 20</fullName>
    </recommendedName>
</protein>
<evidence type="ECO:0000313" key="2">
    <source>
        <dbReference type="EMBL" id="KAF2145394.1"/>
    </source>
</evidence>
<accession>A0A6A6BQ75</accession>
<dbReference type="Gene3D" id="6.10.280.230">
    <property type="match status" value="1"/>
</dbReference>
<dbReference type="OrthoDB" id="5407351at2759"/>
<feature type="compositionally biased region" description="Low complexity" evidence="1">
    <location>
        <begin position="112"/>
        <end position="122"/>
    </location>
</feature>
<evidence type="ECO:0008006" key="4">
    <source>
        <dbReference type="Google" id="ProtNLM"/>
    </source>
</evidence>
<dbReference type="EMBL" id="ML995477">
    <property type="protein sequence ID" value="KAF2145394.1"/>
    <property type="molecule type" value="Genomic_DNA"/>
</dbReference>
<evidence type="ECO:0000256" key="1">
    <source>
        <dbReference type="SAM" id="MobiDB-lite"/>
    </source>
</evidence>
<dbReference type="AlphaFoldDB" id="A0A6A6BQ75"/>
<sequence>MADALCGPSNALQNFQKHSSVDRTLQQDRLVSRQSPAQGFRGPAQNAGALDPEFEAFQAGQPRPDVIPGFPPGFVPRNAPPPPQAGFAGPSALPDWASDFQRLQVSSPPPAQQHFQPQAAAHNVSAAWHQDFLQHQSSSPGPQAQQGPAPGMYNPSMSYGGYGAFQQRQPFMMQQDMSAKGKEAEPVFDDAAFAQAFDAAHADIIAEEEAMHKMETDATEVREAETVSRNQEEQSSLNQRPESLLRDLQPPTLDRPMEPILDHQMPLEEQEAKQEERQQPSHDDEELARTAGQLLDSVSHETNKKFQESSFLALMRRLRDYEVRVDGDKMVETAPQTAIPESQQDLDLGRDHPRTMTGALQNGSDNEHVGESA</sequence>
<feature type="region of interest" description="Disordered" evidence="1">
    <location>
        <begin position="214"/>
        <end position="307"/>
    </location>
</feature>
<evidence type="ECO:0000313" key="3">
    <source>
        <dbReference type="Proteomes" id="UP000799438"/>
    </source>
</evidence>
<dbReference type="GeneID" id="54297328"/>
<reference evidence="2" key="1">
    <citation type="journal article" date="2020" name="Stud. Mycol.">
        <title>101 Dothideomycetes genomes: a test case for predicting lifestyles and emergence of pathogens.</title>
        <authorList>
            <person name="Haridas S."/>
            <person name="Albert R."/>
            <person name="Binder M."/>
            <person name="Bloem J."/>
            <person name="Labutti K."/>
            <person name="Salamov A."/>
            <person name="Andreopoulos B."/>
            <person name="Baker S."/>
            <person name="Barry K."/>
            <person name="Bills G."/>
            <person name="Bluhm B."/>
            <person name="Cannon C."/>
            <person name="Castanera R."/>
            <person name="Culley D."/>
            <person name="Daum C."/>
            <person name="Ezra D."/>
            <person name="Gonzalez J."/>
            <person name="Henrissat B."/>
            <person name="Kuo A."/>
            <person name="Liang C."/>
            <person name="Lipzen A."/>
            <person name="Lutzoni F."/>
            <person name="Magnuson J."/>
            <person name="Mondo S."/>
            <person name="Nolan M."/>
            <person name="Ohm R."/>
            <person name="Pangilinan J."/>
            <person name="Park H.-J."/>
            <person name="Ramirez L."/>
            <person name="Alfaro M."/>
            <person name="Sun H."/>
            <person name="Tritt A."/>
            <person name="Yoshinaga Y."/>
            <person name="Zwiers L.-H."/>
            <person name="Turgeon B."/>
            <person name="Goodwin S."/>
            <person name="Spatafora J."/>
            <person name="Crous P."/>
            <person name="Grigoriev I."/>
        </authorList>
    </citation>
    <scope>NUCLEOTIDE SEQUENCE</scope>
    <source>
        <strain evidence="2">CBS 121167</strain>
    </source>
</reference>